<dbReference type="OrthoDB" id="7585155at2"/>
<dbReference type="InterPro" id="IPR037682">
    <property type="entry name" value="TonB_C"/>
</dbReference>
<reference evidence="3 4" key="1">
    <citation type="submission" date="2019-01" db="EMBL/GenBank/DDBJ databases">
        <title>Sphingorhabdus lacus sp.nov., isolated from an oligotrophic freshwater lake.</title>
        <authorList>
            <person name="Park M."/>
        </authorList>
    </citation>
    <scope>NUCLEOTIDE SEQUENCE [LARGE SCALE GENOMIC DNA]</scope>
    <source>
        <strain evidence="3 4">IMCC26285</strain>
    </source>
</reference>
<dbReference type="Gene3D" id="3.30.1150.10">
    <property type="match status" value="1"/>
</dbReference>
<keyword evidence="4" id="KW-1185">Reference proteome</keyword>
<organism evidence="3 4">
    <name type="scientific">Sphingorhabdus profundilacus</name>
    <dbReference type="NCBI Taxonomy" id="2509718"/>
    <lineage>
        <taxon>Bacteria</taxon>
        <taxon>Pseudomonadati</taxon>
        <taxon>Pseudomonadota</taxon>
        <taxon>Alphaproteobacteria</taxon>
        <taxon>Sphingomonadales</taxon>
        <taxon>Sphingomonadaceae</taxon>
        <taxon>Sphingorhabdus</taxon>
    </lineage>
</organism>
<comment type="caution">
    <text evidence="3">The sequence shown here is derived from an EMBL/GenBank/DDBJ whole genome shotgun (WGS) entry which is preliminary data.</text>
</comment>
<feature type="domain" description="TonB C-terminal" evidence="2">
    <location>
        <begin position="222"/>
        <end position="298"/>
    </location>
</feature>
<evidence type="ECO:0000313" key="4">
    <source>
        <dbReference type="Proteomes" id="UP000471147"/>
    </source>
</evidence>
<feature type="signal peptide" evidence="1">
    <location>
        <begin position="1"/>
        <end position="22"/>
    </location>
</feature>
<sequence length="300" mass="33206">MTKKFQSLLAMSLMLSPSMVHSAKEPLPLKATSAWQIDYADDRCRLARRFGEVETAVYIFLDRYGPGEGFRLTTAGKPMKTSLLKDVAEVTFGPSESEQTVAFNNGTSGDLPALHFVGRIRIAPPSDEEKAAIAKLDKNDIWIDLLPISEERQKALRYLQIGKPLRQSVILETGSMKAPLAALDACVDDLMGHWGIDVENHKKLTRPAIPTNSPGEWIKSSDYPSNMLVAGQPAIIEFRLSVGADGIATQCHIQATTRPKEFDDAVCNSVMRRARFYPALDSEGKPLASFYRNTVHFQIP</sequence>
<dbReference type="SUPFAM" id="SSF74653">
    <property type="entry name" value="TolA/TonB C-terminal domain"/>
    <property type="match status" value="1"/>
</dbReference>
<dbReference type="RefSeq" id="WP_160354428.1">
    <property type="nucleotide sequence ID" value="NZ_SDWJ01000002.1"/>
</dbReference>
<dbReference type="GO" id="GO:0055085">
    <property type="term" value="P:transmembrane transport"/>
    <property type="evidence" value="ECO:0007669"/>
    <property type="project" value="InterPro"/>
</dbReference>
<evidence type="ECO:0000256" key="1">
    <source>
        <dbReference type="SAM" id="SignalP"/>
    </source>
</evidence>
<feature type="chain" id="PRO_5026361623" description="TonB C-terminal domain-containing protein" evidence="1">
    <location>
        <begin position="23"/>
        <end position="300"/>
    </location>
</feature>
<name>A0A6I4LYJ1_9SPHN</name>
<dbReference type="Pfam" id="PF03544">
    <property type="entry name" value="TonB_C"/>
    <property type="match status" value="1"/>
</dbReference>
<dbReference type="AlphaFoldDB" id="A0A6I4LYJ1"/>
<evidence type="ECO:0000259" key="2">
    <source>
        <dbReference type="Pfam" id="PF03544"/>
    </source>
</evidence>
<dbReference type="Proteomes" id="UP000471147">
    <property type="component" value="Unassembled WGS sequence"/>
</dbReference>
<dbReference type="EMBL" id="SDWJ01000002">
    <property type="protein sequence ID" value="MVZ98532.1"/>
    <property type="molecule type" value="Genomic_DNA"/>
</dbReference>
<evidence type="ECO:0000313" key="3">
    <source>
        <dbReference type="EMBL" id="MVZ98532.1"/>
    </source>
</evidence>
<keyword evidence="1" id="KW-0732">Signal</keyword>
<accession>A0A6I4LYJ1</accession>
<proteinExistence type="predicted"/>
<gene>
    <name evidence="3" type="ORF">EUU23_12590</name>
</gene>
<protein>
    <recommendedName>
        <fullName evidence="2">TonB C-terminal domain-containing protein</fullName>
    </recommendedName>
</protein>